<dbReference type="PANTHER" id="PTHR45763">
    <property type="entry name" value="HYDROLASE, ALPHA/BETA FOLD FAMILY PROTEIN, EXPRESSED-RELATED"/>
    <property type="match status" value="1"/>
</dbReference>
<name>A0AAN7WKD1_9PEZI</name>
<dbReference type="SUPFAM" id="SSF53474">
    <property type="entry name" value="alpha/beta-Hydrolases"/>
    <property type="match status" value="1"/>
</dbReference>
<feature type="domain" description="AB hydrolase-1" evidence="1">
    <location>
        <begin position="70"/>
        <end position="327"/>
    </location>
</feature>
<dbReference type="Proteomes" id="UP001310594">
    <property type="component" value="Unassembled WGS sequence"/>
</dbReference>
<reference evidence="2" key="1">
    <citation type="submission" date="2023-08" db="EMBL/GenBank/DDBJ databases">
        <title>Black Yeasts Isolated from many extreme environments.</title>
        <authorList>
            <person name="Coleine C."/>
            <person name="Stajich J.E."/>
            <person name="Selbmann L."/>
        </authorList>
    </citation>
    <scope>NUCLEOTIDE SEQUENCE</scope>
    <source>
        <strain evidence="2">CCFEE 5810</strain>
    </source>
</reference>
<accession>A0AAN7WKD1</accession>
<evidence type="ECO:0000313" key="2">
    <source>
        <dbReference type="EMBL" id="KAK5707955.1"/>
    </source>
</evidence>
<dbReference type="Pfam" id="PF00561">
    <property type="entry name" value="Abhydrolase_1"/>
    <property type="match status" value="1"/>
</dbReference>
<protein>
    <recommendedName>
        <fullName evidence="1">AB hydrolase-1 domain-containing protein</fullName>
    </recommendedName>
</protein>
<dbReference type="InterPro" id="IPR000073">
    <property type="entry name" value="AB_hydrolase_1"/>
</dbReference>
<proteinExistence type="predicted"/>
<dbReference type="EMBL" id="JAVRQU010000001">
    <property type="protein sequence ID" value="KAK5707955.1"/>
    <property type="molecule type" value="Genomic_DNA"/>
</dbReference>
<dbReference type="InterPro" id="IPR029058">
    <property type="entry name" value="AB_hydrolase_fold"/>
</dbReference>
<comment type="caution">
    <text evidence="2">The sequence shown here is derived from an EMBL/GenBank/DDBJ whole genome shotgun (WGS) entry which is preliminary data.</text>
</comment>
<gene>
    <name evidence="2" type="ORF">LTR97_000494</name>
</gene>
<organism evidence="2 3">
    <name type="scientific">Elasticomyces elasticus</name>
    <dbReference type="NCBI Taxonomy" id="574655"/>
    <lineage>
        <taxon>Eukaryota</taxon>
        <taxon>Fungi</taxon>
        <taxon>Dikarya</taxon>
        <taxon>Ascomycota</taxon>
        <taxon>Pezizomycotina</taxon>
        <taxon>Dothideomycetes</taxon>
        <taxon>Dothideomycetidae</taxon>
        <taxon>Mycosphaerellales</taxon>
        <taxon>Teratosphaeriaceae</taxon>
        <taxon>Elasticomyces</taxon>
    </lineage>
</organism>
<dbReference type="AlphaFoldDB" id="A0AAN7WKD1"/>
<evidence type="ECO:0000259" key="1">
    <source>
        <dbReference type="Pfam" id="PF00561"/>
    </source>
</evidence>
<dbReference type="PANTHER" id="PTHR45763:SF46">
    <property type="entry name" value="AB HYDROLASE-1 DOMAIN-CONTAINING PROTEIN"/>
    <property type="match status" value="1"/>
</dbReference>
<sequence>MAVDQMSGILTRLIPYNFGLWRLETSLARPQLRPYSSYSVGSTQTLGLPDGRTLAYAAFGSSNGHAIFELHGFPGSRLEAAVYHQSALELGAQVIGVDRPGIGLSSPHPGRTVLDHAEDLRFLAKALGHSSYSIIGVSGGGPYALACAYLHSPEALKKVVLVAGMGPHDVSVKGMRIGNRFIFWCFQYFPWLARLTARLSATQYKRLIAMPDDQLSAYIAKTLKSRLRFRSVQEKDAEAMSDVYSLRMMLESGSEHFRQGTDAWLEEGRLVTSPIGFDLNDVKVPVLLWCGRQDLNVPLSVGEEIAKGLPEGLAKVRIEDETHISLVLNRRKEILGEVLNGL</sequence>
<evidence type="ECO:0000313" key="3">
    <source>
        <dbReference type="Proteomes" id="UP001310594"/>
    </source>
</evidence>
<dbReference type="Gene3D" id="3.40.50.1820">
    <property type="entry name" value="alpha/beta hydrolase"/>
    <property type="match status" value="1"/>
</dbReference>